<evidence type="ECO:0000313" key="12">
    <source>
        <dbReference type="Proteomes" id="UP000580839"/>
    </source>
</evidence>
<dbReference type="GO" id="GO:0044780">
    <property type="term" value="P:bacterial-type flagellum assembly"/>
    <property type="evidence" value="ECO:0007669"/>
    <property type="project" value="InterPro"/>
</dbReference>
<evidence type="ECO:0000259" key="9">
    <source>
        <dbReference type="Pfam" id="PF06429"/>
    </source>
</evidence>
<dbReference type="PRINTS" id="PR01005">
    <property type="entry name" value="FLGHOOKAP1"/>
</dbReference>
<gene>
    <name evidence="7 11" type="primary">flgK</name>
    <name evidence="11" type="ORF">HOP12_03990</name>
</gene>
<dbReference type="PANTHER" id="PTHR30033">
    <property type="entry name" value="FLAGELLAR HOOK-ASSOCIATED PROTEIN 1"/>
    <property type="match status" value="1"/>
</dbReference>
<reference evidence="11 12" key="1">
    <citation type="submission" date="2020-04" db="EMBL/GenBank/DDBJ databases">
        <title>Metagenomic profiling of ammonia- and methane-oxidizing microorganisms in a Dutch drinking water treatment plant.</title>
        <authorList>
            <person name="Poghosyan L."/>
            <person name="Leucker S."/>
        </authorList>
    </citation>
    <scope>NUCLEOTIDE SEQUENCE [LARGE SCALE GENOMIC DNA]</scope>
    <source>
        <strain evidence="11">S-RSF-IL-03</strain>
    </source>
</reference>
<dbReference type="SUPFAM" id="SSF64518">
    <property type="entry name" value="Phase 1 flagellin"/>
    <property type="match status" value="1"/>
</dbReference>
<dbReference type="EMBL" id="JABFRW010000041">
    <property type="protein sequence ID" value="NOT33313.1"/>
    <property type="molecule type" value="Genomic_DNA"/>
</dbReference>
<keyword evidence="11" id="KW-0966">Cell projection</keyword>
<comment type="similarity">
    <text evidence="3 7">Belongs to the flagella basal body rod proteins family.</text>
</comment>
<keyword evidence="6 7" id="KW-0975">Bacterial flagellum</keyword>
<dbReference type="AlphaFoldDB" id="A0A849SIA7"/>
<dbReference type="NCBIfam" id="TIGR02492">
    <property type="entry name" value="flgK_ends"/>
    <property type="match status" value="1"/>
</dbReference>
<feature type="domain" description="Flagellar basal body rod protein N-terminal" evidence="8">
    <location>
        <begin position="8"/>
        <end position="36"/>
    </location>
</feature>
<name>A0A849SIA7_UNCEI</name>
<dbReference type="GO" id="GO:0005576">
    <property type="term" value="C:extracellular region"/>
    <property type="evidence" value="ECO:0007669"/>
    <property type="project" value="UniProtKB-SubCell"/>
</dbReference>
<dbReference type="InterPro" id="IPR053927">
    <property type="entry name" value="FlgK_helical"/>
</dbReference>
<dbReference type="GO" id="GO:0005198">
    <property type="term" value="F:structural molecule activity"/>
    <property type="evidence" value="ECO:0007669"/>
    <property type="project" value="UniProtKB-UniRule"/>
</dbReference>
<dbReference type="InterPro" id="IPR002371">
    <property type="entry name" value="FlgK"/>
</dbReference>
<dbReference type="InterPro" id="IPR010930">
    <property type="entry name" value="Flg_bb/hook_C_dom"/>
</dbReference>
<dbReference type="Pfam" id="PF06429">
    <property type="entry name" value="Flg_bbr_C"/>
    <property type="match status" value="1"/>
</dbReference>
<evidence type="ECO:0000256" key="5">
    <source>
        <dbReference type="ARBA" id="ARBA00022525"/>
    </source>
</evidence>
<dbReference type="Pfam" id="PF22638">
    <property type="entry name" value="FlgK_D1"/>
    <property type="match status" value="1"/>
</dbReference>
<evidence type="ECO:0000256" key="7">
    <source>
        <dbReference type="RuleBase" id="RU362065"/>
    </source>
</evidence>
<keyword evidence="11" id="KW-0282">Flagellum</keyword>
<evidence type="ECO:0000256" key="6">
    <source>
        <dbReference type="ARBA" id="ARBA00023143"/>
    </source>
</evidence>
<comment type="subcellular location">
    <subcellularLocation>
        <location evidence="1 7">Bacterial flagellum</location>
    </subcellularLocation>
    <subcellularLocation>
        <location evidence="2 7">Secreted</location>
    </subcellularLocation>
</comment>
<evidence type="ECO:0000259" key="10">
    <source>
        <dbReference type="Pfam" id="PF22638"/>
    </source>
</evidence>
<comment type="caution">
    <text evidence="11">The sequence shown here is derived from an EMBL/GenBank/DDBJ whole genome shotgun (WGS) entry which is preliminary data.</text>
</comment>
<keyword evidence="5 7" id="KW-0964">Secreted</keyword>
<sequence length="453" mass="46909">MSLQSLLSIARSALFAHQRAIEVTGHNIANAQTPGYSRQRLELVQAVPTRTPQGYLGRGVEIGEFMRLRNTLLDGGYRRNSGSLGFSGQMAGSLGALEGALGAAGSSGIGESMQEMFTAFGELANDPANVTNRTQVLNAASRFVNELRRVDAAISGLEEEARSAATGGVQQVNDLTRRIAALNAQIGAAGPAGSAPDLMDQRDRLIDELSQLVSVRVIERTDGTIGILAGSTTLVDNASARTLEVRGNGSGGWQIGLVGGAAVDVGGGTLKAAETLANTTYPAVRAKLDELVRAVVTETNAIHQNGYTQNGAVGVDFFDGAGLTAGTIELSATVSGNPSMIAASSSGAGGDGAIALQLAGLHNLSLTAFGGRSMRGMYGTLVSDVAMQVRGASDDVATWDTLVTQADVRRQSESGVSVDEEMVLLVGQQRAYQAAARLVNVADEMIQSVLDMV</sequence>
<accession>A0A849SIA7</accession>
<dbReference type="InterPro" id="IPR001444">
    <property type="entry name" value="Flag_bb_rod_N"/>
</dbReference>
<organism evidence="11 12">
    <name type="scientific">Eiseniibacteriota bacterium</name>
    <dbReference type="NCBI Taxonomy" id="2212470"/>
    <lineage>
        <taxon>Bacteria</taxon>
        <taxon>Candidatus Eiseniibacteriota</taxon>
    </lineage>
</organism>
<evidence type="ECO:0000259" key="8">
    <source>
        <dbReference type="Pfam" id="PF00460"/>
    </source>
</evidence>
<protein>
    <recommendedName>
        <fullName evidence="4 7">Flagellar hook-associated protein 1</fullName>
        <shortName evidence="7">HAP1</shortName>
    </recommendedName>
</protein>
<dbReference type="GO" id="GO:0009424">
    <property type="term" value="C:bacterial-type flagellum hook"/>
    <property type="evidence" value="ECO:0007669"/>
    <property type="project" value="UniProtKB-UniRule"/>
</dbReference>
<proteinExistence type="inferred from homology"/>
<dbReference type="Proteomes" id="UP000580839">
    <property type="component" value="Unassembled WGS sequence"/>
</dbReference>
<feature type="domain" description="Flagellar hook-associated protein FlgK helical" evidence="10">
    <location>
        <begin position="96"/>
        <end position="318"/>
    </location>
</feature>
<keyword evidence="11" id="KW-0969">Cilium</keyword>
<feature type="domain" description="Flagellar basal-body/hook protein C-terminal" evidence="9">
    <location>
        <begin position="413"/>
        <end position="452"/>
    </location>
</feature>
<dbReference type="PANTHER" id="PTHR30033:SF1">
    <property type="entry name" value="FLAGELLAR HOOK-ASSOCIATED PROTEIN 1"/>
    <property type="match status" value="1"/>
</dbReference>
<evidence type="ECO:0000313" key="11">
    <source>
        <dbReference type="EMBL" id="NOT33313.1"/>
    </source>
</evidence>
<evidence type="ECO:0000256" key="2">
    <source>
        <dbReference type="ARBA" id="ARBA00004613"/>
    </source>
</evidence>
<evidence type="ECO:0000256" key="3">
    <source>
        <dbReference type="ARBA" id="ARBA00009677"/>
    </source>
</evidence>
<evidence type="ECO:0000256" key="1">
    <source>
        <dbReference type="ARBA" id="ARBA00004365"/>
    </source>
</evidence>
<dbReference type="Pfam" id="PF00460">
    <property type="entry name" value="Flg_bb_rod"/>
    <property type="match status" value="1"/>
</dbReference>
<evidence type="ECO:0000256" key="4">
    <source>
        <dbReference type="ARBA" id="ARBA00016244"/>
    </source>
</evidence>